<evidence type="ECO:0000256" key="1">
    <source>
        <dbReference type="ARBA" id="ARBA00004651"/>
    </source>
</evidence>
<dbReference type="Pfam" id="PF05977">
    <property type="entry name" value="MFS_3"/>
    <property type="match status" value="1"/>
</dbReference>
<organism evidence="8 9">
    <name type="scientific">Phycicoccus endophyticus</name>
    <dbReference type="NCBI Taxonomy" id="1690220"/>
    <lineage>
        <taxon>Bacteria</taxon>
        <taxon>Bacillati</taxon>
        <taxon>Actinomycetota</taxon>
        <taxon>Actinomycetes</taxon>
        <taxon>Micrococcales</taxon>
        <taxon>Intrasporangiaceae</taxon>
        <taxon>Phycicoccus</taxon>
    </lineage>
</organism>
<evidence type="ECO:0000256" key="3">
    <source>
        <dbReference type="ARBA" id="ARBA00022475"/>
    </source>
</evidence>
<comment type="subcellular location">
    <subcellularLocation>
        <location evidence="1">Cell membrane</location>
        <topology evidence="1">Multi-pass membrane protein</topology>
    </subcellularLocation>
</comment>
<reference evidence="8 9" key="1">
    <citation type="submission" date="2020-08" db="EMBL/GenBank/DDBJ databases">
        <title>Genome sequence of Phycicoccus endophyticus JCM 31784T.</title>
        <authorList>
            <person name="Hyun D.-W."/>
            <person name="Bae J.-W."/>
        </authorList>
    </citation>
    <scope>NUCLEOTIDE SEQUENCE [LARGE SCALE GENOMIC DNA]</scope>
    <source>
        <strain evidence="8 9">JCM 31784</strain>
    </source>
</reference>
<feature type="transmembrane region" description="Helical" evidence="7">
    <location>
        <begin position="16"/>
        <end position="38"/>
    </location>
</feature>
<gene>
    <name evidence="8" type="ORF">H9L10_12190</name>
</gene>
<evidence type="ECO:0000256" key="4">
    <source>
        <dbReference type="ARBA" id="ARBA00022692"/>
    </source>
</evidence>
<keyword evidence="5 7" id="KW-1133">Transmembrane helix</keyword>
<dbReference type="RefSeq" id="WP_166103112.1">
    <property type="nucleotide sequence ID" value="NZ_BMMY01000011.1"/>
</dbReference>
<keyword evidence="9" id="KW-1185">Reference proteome</keyword>
<dbReference type="KEGG" id="pei:H9L10_12190"/>
<feature type="transmembrane region" description="Helical" evidence="7">
    <location>
        <begin position="110"/>
        <end position="131"/>
    </location>
</feature>
<dbReference type="InterPro" id="IPR010290">
    <property type="entry name" value="TM_effector"/>
</dbReference>
<feature type="transmembrane region" description="Helical" evidence="7">
    <location>
        <begin position="50"/>
        <end position="72"/>
    </location>
</feature>
<keyword evidence="2" id="KW-0813">Transport</keyword>
<feature type="transmembrane region" description="Helical" evidence="7">
    <location>
        <begin position="318"/>
        <end position="339"/>
    </location>
</feature>
<feature type="transmembrane region" description="Helical" evidence="7">
    <location>
        <begin position="84"/>
        <end position="104"/>
    </location>
</feature>
<keyword evidence="6 7" id="KW-0472">Membrane</keyword>
<dbReference type="GO" id="GO:0005886">
    <property type="term" value="C:plasma membrane"/>
    <property type="evidence" value="ECO:0007669"/>
    <property type="project" value="UniProtKB-SubCell"/>
</dbReference>
<proteinExistence type="predicted"/>
<evidence type="ECO:0000256" key="7">
    <source>
        <dbReference type="SAM" id="Phobius"/>
    </source>
</evidence>
<evidence type="ECO:0000256" key="2">
    <source>
        <dbReference type="ARBA" id="ARBA00022448"/>
    </source>
</evidence>
<dbReference type="EMBL" id="CP060712">
    <property type="protein sequence ID" value="QNN49003.1"/>
    <property type="molecule type" value="Genomic_DNA"/>
</dbReference>
<accession>A0A7G9R078</accession>
<name>A0A7G9R078_9MICO</name>
<evidence type="ECO:0000313" key="9">
    <source>
        <dbReference type="Proteomes" id="UP000515976"/>
    </source>
</evidence>
<dbReference type="PANTHER" id="PTHR23513:SF6">
    <property type="entry name" value="MAJOR FACILITATOR SUPERFAMILY ASSOCIATED DOMAIN-CONTAINING PROTEIN"/>
    <property type="match status" value="1"/>
</dbReference>
<dbReference type="Gene3D" id="1.20.1250.20">
    <property type="entry name" value="MFS general substrate transporter like domains"/>
    <property type="match status" value="1"/>
</dbReference>
<evidence type="ECO:0000256" key="5">
    <source>
        <dbReference type="ARBA" id="ARBA00022989"/>
    </source>
</evidence>
<dbReference type="InterPro" id="IPR036259">
    <property type="entry name" value="MFS_trans_sf"/>
</dbReference>
<keyword evidence="4 7" id="KW-0812">Transmembrane</keyword>
<evidence type="ECO:0000313" key="8">
    <source>
        <dbReference type="EMBL" id="QNN49003.1"/>
    </source>
</evidence>
<feature type="transmembrane region" description="Helical" evidence="7">
    <location>
        <begin position="295"/>
        <end position="312"/>
    </location>
</feature>
<dbReference type="SUPFAM" id="SSF103473">
    <property type="entry name" value="MFS general substrate transporter"/>
    <property type="match status" value="1"/>
</dbReference>
<protein>
    <submittedName>
        <fullName evidence="8">MFS transporter</fullName>
    </submittedName>
</protein>
<dbReference type="AlphaFoldDB" id="A0A7G9R078"/>
<dbReference type="CDD" id="cd06173">
    <property type="entry name" value="MFS_MefA_like"/>
    <property type="match status" value="1"/>
</dbReference>
<keyword evidence="3" id="KW-1003">Cell membrane</keyword>
<dbReference type="Proteomes" id="UP000515976">
    <property type="component" value="Chromosome"/>
</dbReference>
<feature type="transmembrane region" description="Helical" evidence="7">
    <location>
        <begin position="261"/>
        <end position="283"/>
    </location>
</feature>
<dbReference type="PANTHER" id="PTHR23513">
    <property type="entry name" value="INTEGRAL MEMBRANE EFFLUX PROTEIN-RELATED"/>
    <property type="match status" value="1"/>
</dbReference>
<sequence>MDPSVALVRTHRSFRWYWLGQSISSAGSQVTVLALPLVTALALDGSPADVGAVATAAMLPYLLFSLVAGHLLEGRQGRQTMVPADLAQAVLLALVPLAAATGWLTVPLLAVIAFLAGTAALVFGVSAFAYVPSLVERRDLAAANRAVQGSRTVTEVAGPGLAGLLVGALGPAAAMAVDALSYLASALGVAMGRPARPPARAEDPGEGAGEERVRVTTGLRILFRDRHLRALTVHAAAYNLAEEVFLINLVLWAVQDQDVPASAYGLALAMAGVGGLVGTLSALRLADRLGFGRAFAASLVLSCGVPVLVAGWPLHGVALAVALGLVMLVSGAGLGNANVYSLTLRQTLIPPTQLSRSAGAYTQVMYGSIPLGSALGGLVGETLGTRVGVLLGGVGIALSAAPMLTRSVRSLRLDLSATAPAEAAAD</sequence>
<evidence type="ECO:0000256" key="6">
    <source>
        <dbReference type="ARBA" id="ARBA00023136"/>
    </source>
</evidence>